<dbReference type="InterPro" id="IPR032675">
    <property type="entry name" value="LRR_dom_sf"/>
</dbReference>
<proteinExistence type="predicted"/>
<dbReference type="InterPro" id="IPR036047">
    <property type="entry name" value="F-box-like_dom_sf"/>
</dbReference>
<dbReference type="PANTHER" id="PTHR15739">
    <property type="entry name" value="ZINC FINGER PROTEIN"/>
    <property type="match status" value="1"/>
</dbReference>
<dbReference type="Gene3D" id="3.80.10.10">
    <property type="entry name" value="Ribonuclease Inhibitor"/>
    <property type="match status" value="1"/>
</dbReference>
<reference evidence="3" key="2">
    <citation type="submission" date="2022-10" db="EMBL/GenBank/DDBJ databases">
        <authorList>
            <consortium name="ENA_rothamsted_submissions"/>
            <consortium name="culmorum"/>
            <person name="King R."/>
        </authorList>
    </citation>
    <scope>NUCLEOTIDE SEQUENCE</scope>
</reference>
<dbReference type="InterPro" id="IPR001810">
    <property type="entry name" value="F-box_dom"/>
</dbReference>
<dbReference type="EMBL" id="OU895879">
    <property type="protein sequence ID" value="CAH1730838.1"/>
    <property type="molecule type" value="Genomic_DNA"/>
</dbReference>
<dbReference type="CDD" id="cd00122">
    <property type="entry name" value="MBD"/>
    <property type="match status" value="1"/>
</dbReference>
<dbReference type="GO" id="GO:0003677">
    <property type="term" value="F:DNA binding"/>
    <property type="evidence" value="ECO:0007669"/>
    <property type="project" value="InterPro"/>
</dbReference>
<evidence type="ECO:0000313" key="3">
    <source>
        <dbReference type="EMBL" id="CAH1730838.1"/>
    </source>
</evidence>
<feature type="region of interest" description="Disordered" evidence="1">
    <location>
        <begin position="160"/>
        <end position="259"/>
    </location>
</feature>
<dbReference type="Proteomes" id="UP001153620">
    <property type="component" value="Chromosome 3"/>
</dbReference>
<dbReference type="SUPFAM" id="SSF81383">
    <property type="entry name" value="F-box domain"/>
    <property type="match status" value="1"/>
</dbReference>
<gene>
    <name evidence="3" type="ORF">CHIRRI_LOCUS12825</name>
</gene>
<name>A0A9P0J7Y5_9DIPT</name>
<feature type="region of interest" description="Disordered" evidence="1">
    <location>
        <begin position="610"/>
        <end position="629"/>
    </location>
</feature>
<feature type="compositionally biased region" description="Low complexity" evidence="1">
    <location>
        <begin position="230"/>
        <end position="249"/>
    </location>
</feature>
<dbReference type="SMART" id="SM00391">
    <property type="entry name" value="MBD"/>
    <property type="match status" value="1"/>
</dbReference>
<dbReference type="PROSITE" id="PS50982">
    <property type="entry name" value="MBD"/>
    <property type="match status" value="1"/>
</dbReference>
<dbReference type="InterPro" id="IPR052283">
    <property type="entry name" value="GenomicStab_NeuMorph_Reg"/>
</dbReference>
<dbReference type="InterPro" id="IPR001739">
    <property type="entry name" value="Methyl_CpG_DNA-bd"/>
</dbReference>
<dbReference type="SUPFAM" id="SSF52047">
    <property type="entry name" value="RNI-like"/>
    <property type="match status" value="1"/>
</dbReference>
<protein>
    <recommendedName>
        <fullName evidence="2">MBD domain-containing protein</fullName>
    </recommendedName>
</protein>
<dbReference type="PANTHER" id="PTHR15739:SF5">
    <property type="entry name" value="LD23158P"/>
    <property type="match status" value="1"/>
</dbReference>
<dbReference type="AlphaFoldDB" id="A0A9P0J7Y5"/>
<feature type="domain" description="MBD" evidence="2">
    <location>
        <begin position="68"/>
        <end position="137"/>
    </location>
</feature>
<dbReference type="Pfam" id="PF01429">
    <property type="entry name" value="MBD"/>
    <property type="match status" value="1"/>
</dbReference>
<reference evidence="3" key="1">
    <citation type="submission" date="2022-01" db="EMBL/GenBank/DDBJ databases">
        <authorList>
            <person name="King R."/>
        </authorList>
    </citation>
    <scope>NUCLEOTIDE SEQUENCE</scope>
</reference>
<evidence type="ECO:0000256" key="1">
    <source>
        <dbReference type="SAM" id="MobiDB-lite"/>
    </source>
</evidence>
<dbReference type="Gene3D" id="3.30.890.10">
    <property type="entry name" value="Methyl-cpg-binding Protein 2, Chain A"/>
    <property type="match status" value="1"/>
</dbReference>
<dbReference type="SUPFAM" id="SSF54171">
    <property type="entry name" value="DNA-binding domain"/>
    <property type="match status" value="1"/>
</dbReference>
<evidence type="ECO:0000313" key="4">
    <source>
        <dbReference type="Proteomes" id="UP001153620"/>
    </source>
</evidence>
<dbReference type="InterPro" id="IPR016177">
    <property type="entry name" value="DNA-bd_dom_sf"/>
</dbReference>
<evidence type="ECO:0000259" key="2">
    <source>
        <dbReference type="PROSITE" id="PS50982"/>
    </source>
</evidence>
<feature type="compositionally biased region" description="Polar residues" evidence="1">
    <location>
        <begin position="250"/>
        <end position="259"/>
    </location>
</feature>
<sequence>MESEGNGKVGIKRSLSCSEEEDGFLGFDIAEQNDSQHMIQNIKKICTDESSDAESSILKKHLPNRSTDILDPAYKLPFRYGWKRELVLRAEPSMSKEKGEVYYITPSGKKLRTRHEIQTHLHDDLTINNFTLVKEAIGAGPDEIIRPAKYYNYARRSNVDPVISDGNQQPLLGKRIPKPKMRFGSSPPPPSTNNNNISSISTNNSSLSPYQSTNKNLSRDNSQDATKVGSFKIKQTSSIKSKSKSVQKTADSTAKQANPSFAQDATTSISPFNFSSNFLRNVSTGFDVLLHTFQYLKVQELQRASRVCRMWNLVGNSSILWKTVRMKNSHVNDWDGFVKTLKRNGTIHLDLRKVLMGNQDESWREFSDKIGEINELQGIDLCRCTSNVVENLFKSNSKLKIINAVSLKDDKINLESLKLREGDTMLEELRLRTVNSNNLTVQNFDILPLINVRHLSLTTIENLSSIFNENNLLRNMIALESLELGFCEQLNDQQIAEDLSFLKVLKRLRLEKGSNNFSINKILVSVAKSLPNLCQLELINCDVKNSFVESISQCQQLKRLLLIPTYVSQSAATNYMIMQGVMELQNLLSLHWVVTNELLRVTELYLDQSDSREKGKKSPDKHSGLSPTKVRDCIPVLKPVPGKLEEDEDIENTANKQQQVEIVALKIVESILSKKLDNTKVKLLKIPHSNTWKQVLIET</sequence>
<feature type="compositionally biased region" description="Basic and acidic residues" evidence="1">
    <location>
        <begin position="610"/>
        <end position="623"/>
    </location>
</feature>
<accession>A0A9P0J7Y5</accession>
<keyword evidence="4" id="KW-1185">Reference proteome</keyword>
<dbReference type="Pfam" id="PF12937">
    <property type="entry name" value="F-box-like"/>
    <property type="match status" value="1"/>
</dbReference>
<organism evidence="3 4">
    <name type="scientific">Chironomus riparius</name>
    <dbReference type="NCBI Taxonomy" id="315576"/>
    <lineage>
        <taxon>Eukaryota</taxon>
        <taxon>Metazoa</taxon>
        <taxon>Ecdysozoa</taxon>
        <taxon>Arthropoda</taxon>
        <taxon>Hexapoda</taxon>
        <taxon>Insecta</taxon>
        <taxon>Pterygota</taxon>
        <taxon>Neoptera</taxon>
        <taxon>Endopterygota</taxon>
        <taxon>Diptera</taxon>
        <taxon>Nematocera</taxon>
        <taxon>Chironomoidea</taxon>
        <taxon>Chironomidae</taxon>
        <taxon>Chironominae</taxon>
        <taxon>Chironomus</taxon>
    </lineage>
</organism>
<feature type="compositionally biased region" description="Low complexity" evidence="1">
    <location>
        <begin position="192"/>
        <end position="209"/>
    </location>
</feature>